<sequence length="169" mass="19092">MKSLRQVKLSIAAVLLLSVGLLAMINWDIVKREAWLAEGEVVRLELAPVDPRSLMQGDYMTLNYQIMATIRSKADGDNLNGYVRVKRNADLVAQFVAFEANYLDASTLPENELLLQVRLRGQVKLATNAFFFQEGQGERFEAAQYGEFRVNEQGELLLDALLDQDLQKL</sequence>
<name>A0ABS8WCZ9_9GAMM</name>
<gene>
    <name evidence="1" type="ORF">K6Y31_19260</name>
</gene>
<dbReference type="Pfam" id="PF14345">
    <property type="entry name" value="GDYXXLXY"/>
    <property type="match status" value="1"/>
</dbReference>
<comment type="caution">
    <text evidence="1">The sequence shown here is derived from an EMBL/GenBank/DDBJ whole genome shotgun (WGS) entry which is preliminary data.</text>
</comment>
<reference evidence="1 2" key="1">
    <citation type="journal article" date="2022" name="Environ. Microbiol. Rep.">
        <title>Eco-phylogenetic analyses reveal divergent evolution of vitamin B12 metabolism in the marine bacterial family 'Psychromonadaceae'.</title>
        <authorList>
            <person name="Jin X."/>
            <person name="Yang Y."/>
            <person name="Cao H."/>
            <person name="Gao B."/>
            <person name="Zhao Z."/>
        </authorList>
    </citation>
    <scope>NUCLEOTIDE SEQUENCE [LARGE SCALE GENOMIC DNA]</scope>
    <source>
        <strain evidence="1 2">MKS20</strain>
    </source>
</reference>
<evidence type="ECO:0000313" key="2">
    <source>
        <dbReference type="Proteomes" id="UP001201273"/>
    </source>
</evidence>
<proteinExistence type="predicted"/>
<dbReference type="EMBL" id="JAIMJA010000027">
    <property type="protein sequence ID" value="MCE2596917.1"/>
    <property type="molecule type" value="Genomic_DNA"/>
</dbReference>
<keyword evidence="2" id="KW-1185">Reference proteome</keyword>
<evidence type="ECO:0000313" key="1">
    <source>
        <dbReference type="EMBL" id="MCE2596917.1"/>
    </source>
</evidence>
<dbReference type="InterPro" id="IPR025833">
    <property type="entry name" value="GDYXXLXY"/>
</dbReference>
<dbReference type="RefSeq" id="WP_233054674.1">
    <property type="nucleotide sequence ID" value="NZ_JAIMJA010000027.1"/>
</dbReference>
<organism evidence="1 2">
    <name type="scientific">Motilimonas cestriensis</name>
    <dbReference type="NCBI Taxonomy" id="2742685"/>
    <lineage>
        <taxon>Bacteria</taxon>
        <taxon>Pseudomonadati</taxon>
        <taxon>Pseudomonadota</taxon>
        <taxon>Gammaproteobacteria</taxon>
        <taxon>Alteromonadales</taxon>
        <taxon>Alteromonadales genera incertae sedis</taxon>
        <taxon>Motilimonas</taxon>
    </lineage>
</organism>
<accession>A0ABS8WCZ9</accession>
<dbReference type="Proteomes" id="UP001201273">
    <property type="component" value="Unassembled WGS sequence"/>
</dbReference>
<protein>
    <submittedName>
        <fullName evidence="1">GDYXXLXY domain-containing protein</fullName>
    </submittedName>
</protein>